<dbReference type="SUPFAM" id="SSF53850">
    <property type="entry name" value="Periplasmic binding protein-like II"/>
    <property type="match status" value="1"/>
</dbReference>
<dbReference type="Gene3D" id="3.40.190.10">
    <property type="entry name" value="Periplasmic binding protein-like II"/>
    <property type="match status" value="2"/>
</dbReference>
<dbReference type="PANTHER" id="PTHR30222">
    <property type="entry name" value="SPERMIDINE/PUTRESCINE-BINDING PERIPLASMIC PROTEIN"/>
    <property type="match status" value="1"/>
</dbReference>
<proteinExistence type="predicted"/>
<keyword evidence="5" id="KW-0812">Transmembrane</keyword>
<reference evidence="6 7" key="1">
    <citation type="submission" date="2019-06" db="EMBL/GenBank/DDBJ databases">
        <title>Draft Genome Sequence of Candidatus Phytoplasma pini-Related Strain MDPP: A Resource for Comparative Genomics of Gymnosperm-infecting Phytoplasmas.</title>
        <authorList>
            <person name="Cai W."/>
            <person name="Costanzo S."/>
            <person name="Shao J."/>
            <person name="Zhao Y."/>
            <person name="Davis R."/>
        </authorList>
    </citation>
    <scope>NUCLEOTIDE SEQUENCE [LARGE SCALE GENOMIC DNA]</scope>
    <source>
        <strain evidence="6 7">MDPP</strain>
    </source>
</reference>
<comment type="subcellular location">
    <subcellularLocation>
        <location evidence="1">Periplasm</location>
    </subcellularLocation>
</comment>
<accession>A0A559KIV4</accession>
<keyword evidence="7" id="KW-1185">Reference proteome</keyword>
<evidence type="ECO:0000256" key="5">
    <source>
        <dbReference type="SAM" id="Phobius"/>
    </source>
</evidence>
<keyword evidence="2" id="KW-0813">Transport</keyword>
<dbReference type="AlphaFoldDB" id="A0A559KIV4"/>
<dbReference type="PANTHER" id="PTHR30222:SF17">
    <property type="entry name" value="SPERMIDINE_PUTRESCINE-BINDING PERIPLASMIC PROTEIN"/>
    <property type="match status" value="1"/>
</dbReference>
<dbReference type="InterPro" id="IPR001188">
    <property type="entry name" value="Sperm_putr-bd"/>
</dbReference>
<dbReference type="EMBL" id="VIAE01000015">
    <property type="protein sequence ID" value="TVY12073.1"/>
    <property type="molecule type" value="Genomic_DNA"/>
</dbReference>
<dbReference type="PRINTS" id="PR00909">
    <property type="entry name" value="SPERMDNBNDNG"/>
</dbReference>
<dbReference type="GO" id="GO:0015846">
    <property type="term" value="P:polyamine transport"/>
    <property type="evidence" value="ECO:0007669"/>
    <property type="project" value="InterPro"/>
</dbReference>
<sequence length="405" mass="48392">MNSIMTNMTKKILFIILFLLFFILALNLTINLKSLHKQDKQVILLFNWGEYIDPEIINEYNRQSQKFVIKQSFFISNELAINKIKSGNQYDIAILSEYAIEELKQDEYLEKIDQDKIPKIVSKENFDENFKAIIKKIDENFQDYIIPYFWGKLGLLYNKTKITKEEIKNKWKRYLENPEYKIALYNNAFEGIFVGLKAIEGDISGNTQNDIEKAKKWLINLKQVNYNLSFITNQILDNMRKKNEERYDIALSYSGDARYLMEENENLEYYDFTDCNNSEEQGTNIWIDSLIIPKNSNKEGAYDFIHFLFKNEQIIRQNTQFIGYDSPFKLQPNPHEKSKLKLKIVEKDRIYKYNEDCKKIINNTWNEIYSYPRPKDNYLFCLSFFILFGFIILGFSNKIKIWRLK</sequence>
<organism evidence="6 7">
    <name type="scientific">Candidatus Phytoplasma pini</name>
    <dbReference type="NCBI Taxonomy" id="267362"/>
    <lineage>
        <taxon>Bacteria</taxon>
        <taxon>Bacillati</taxon>
        <taxon>Mycoplasmatota</taxon>
        <taxon>Mollicutes</taxon>
        <taxon>Acholeplasmatales</taxon>
        <taxon>Acholeplasmataceae</taxon>
        <taxon>Candidatus Phytoplasma</taxon>
    </lineage>
</organism>
<dbReference type="GO" id="GO:0042597">
    <property type="term" value="C:periplasmic space"/>
    <property type="evidence" value="ECO:0007669"/>
    <property type="project" value="UniProtKB-SubCell"/>
</dbReference>
<keyword evidence="5" id="KW-0472">Membrane</keyword>
<gene>
    <name evidence="6" type="primary">potD</name>
    <name evidence="6" type="ORF">MDPP_00379</name>
</gene>
<keyword evidence="4" id="KW-0574">Periplasm</keyword>
<comment type="caution">
    <text evidence="6">The sequence shown here is derived from an EMBL/GenBank/DDBJ whole genome shotgun (WGS) entry which is preliminary data.</text>
</comment>
<dbReference type="GO" id="GO:0019808">
    <property type="term" value="F:polyamine binding"/>
    <property type="evidence" value="ECO:0007669"/>
    <property type="project" value="InterPro"/>
</dbReference>
<evidence type="ECO:0000256" key="1">
    <source>
        <dbReference type="ARBA" id="ARBA00004418"/>
    </source>
</evidence>
<dbReference type="Pfam" id="PF13343">
    <property type="entry name" value="SBP_bac_6"/>
    <property type="match status" value="1"/>
</dbReference>
<evidence type="ECO:0000313" key="6">
    <source>
        <dbReference type="EMBL" id="TVY12073.1"/>
    </source>
</evidence>
<evidence type="ECO:0000256" key="4">
    <source>
        <dbReference type="ARBA" id="ARBA00022764"/>
    </source>
</evidence>
<evidence type="ECO:0000256" key="3">
    <source>
        <dbReference type="ARBA" id="ARBA00022729"/>
    </source>
</evidence>
<keyword evidence="3" id="KW-0732">Signal</keyword>
<protein>
    <submittedName>
        <fullName evidence="6">Spermidine/putrescine-binding protein</fullName>
    </submittedName>
</protein>
<evidence type="ECO:0000256" key="2">
    <source>
        <dbReference type="ARBA" id="ARBA00022448"/>
    </source>
</evidence>
<dbReference type="Proteomes" id="UP000320078">
    <property type="component" value="Unassembled WGS sequence"/>
</dbReference>
<keyword evidence="5" id="KW-1133">Transmembrane helix</keyword>
<evidence type="ECO:0000313" key="7">
    <source>
        <dbReference type="Proteomes" id="UP000320078"/>
    </source>
</evidence>
<feature type="transmembrane region" description="Helical" evidence="5">
    <location>
        <begin position="377"/>
        <end position="395"/>
    </location>
</feature>
<name>A0A559KIV4_9MOLU</name>